<dbReference type="PANTHER" id="PTHR46820:SF1">
    <property type="entry name" value="HISTONE-LYSINE N-METHYLTRANSFERASE SETD7"/>
    <property type="match status" value="1"/>
</dbReference>
<dbReference type="Gene3D" id="2.170.270.10">
    <property type="entry name" value="SET domain"/>
    <property type="match status" value="1"/>
</dbReference>
<dbReference type="AlphaFoldDB" id="A0A553P2R9"/>
<dbReference type="GO" id="GO:0070828">
    <property type="term" value="P:heterochromatin organization"/>
    <property type="evidence" value="ECO:0007669"/>
    <property type="project" value="TreeGrafter"/>
</dbReference>
<dbReference type="GO" id="GO:0003682">
    <property type="term" value="F:chromatin binding"/>
    <property type="evidence" value="ECO:0007669"/>
    <property type="project" value="TreeGrafter"/>
</dbReference>
<dbReference type="GO" id="GO:0008170">
    <property type="term" value="F:N-methyltransferase activity"/>
    <property type="evidence" value="ECO:0007669"/>
    <property type="project" value="UniProtKB-ARBA"/>
</dbReference>
<evidence type="ECO:0000313" key="2">
    <source>
        <dbReference type="EMBL" id="TRY71995.1"/>
    </source>
</evidence>
<protein>
    <recommendedName>
        <fullName evidence="1">SET domain-containing protein</fullName>
    </recommendedName>
</protein>
<dbReference type="PANTHER" id="PTHR46820">
    <property type="entry name" value="HISTONE-LYSINE N-METHYLTRANSFERASE SETD7"/>
    <property type="match status" value="1"/>
</dbReference>
<gene>
    <name evidence="2" type="ORF">TCAL_17127</name>
</gene>
<proteinExistence type="predicted"/>
<comment type="caution">
    <text evidence="2">The sequence shown here is derived from an EMBL/GenBank/DDBJ whole genome shotgun (WGS) entry which is preliminary data.</text>
</comment>
<feature type="domain" description="SET" evidence="1">
    <location>
        <begin position="44"/>
        <end position="174"/>
    </location>
</feature>
<dbReference type="EMBL" id="VCGU01000008">
    <property type="protein sequence ID" value="TRY71995.1"/>
    <property type="molecule type" value="Genomic_DNA"/>
</dbReference>
<dbReference type="GO" id="GO:0005634">
    <property type="term" value="C:nucleus"/>
    <property type="evidence" value="ECO:0007669"/>
    <property type="project" value="TreeGrafter"/>
</dbReference>
<dbReference type="GO" id="GO:0008757">
    <property type="term" value="F:S-adenosylmethionine-dependent methyltransferase activity"/>
    <property type="evidence" value="ECO:0007669"/>
    <property type="project" value="UniProtKB-ARBA"/>
</dbReference>
<dbReference type="STRING" id="6832.A0A553P2R9"/>
<dbReference type="GO" id="GO:0008276">
    <property type="term" value="F:protein methyltransferase activity"/>
    <property type="evidence" value="ECO:0007669"/>
    <property type="project" value="UniProtKB-ARBA"/>
</dbReference>
<dbReference type="SUPFAM" id="SSF82199">
    <property type="entry name" value="SET domain"/>
    <property type="match status" value="1"/>
</dbReference>
<dbReference type="InterPro" id="IPR046341">
    <property type="entry name" value="SET_dom_sf"/>
</dbReference>
<name>A0A553P2R9_TIGCA</name>
<evidence type="ECO:0000313" key="3">
    <source>
        <dbReference type="Proteomes" id="UP000318571"/>
    </source>
</evidence>
<accession>A0A553P2R9</accession>
<dbReference type="PROSITE" id="PS50280">
    <property type="entry name" value="SET"/>
    <property type="match status" value="1"/>
</dbReference>
<dbReference type="Proteomes" id="UP000318571">
    <property type="component" value="Chromosome 7"/>
</dbReference>
<keyword evidence="3" id="KW-1185">Reference proteome</keyword>
<evidence type="ECO:0000259" key="1">
    <source>
        <dbReference type="PROSITE" id="PS50280"/>
    </source>
</evidence>
<dbReference type="GO" id="GO:0005694">
    <property type="term" value="C:chromosome"/>
    <property type="evidence" value="ECO:0007669"/>
    <property type="project" value="TreeGrafter"/>
</dbReference>
<organism evidence="2 3">
    <name type="scientific">Tigriopus californicus</name>
    <name type="common">Marine copepod</name>
    <dbReference type="NCBI Taxonomy" id="6832"/>
    <lineage>
        <taxon>Eukaryota</taxon>
        <taxon>Metazoa</taxon>
        <taxon>Ecdysozoa</taxon>
        <taxon>Arthropoda</taxon>
        <taxon>Crustacea</taxon>
        <taxon>Multicrustacea</taxon>
        <taxon>Hexanauplia</taxon>
        <taxon>Copepoda</taxon>
        <taxon>Harpacticoida</taxon>
        <taxon>Harpacticidae</taxon>
        <taxon>Tigriopus</taxon>
    </lineage>
</organism>
<sequence>MEVVQRCSLNILQIKISQPKETSPKFRYEKMTSFFAGSQPTVMDPMERMNVYIGNTNMGEGVFAKKDLFPFQLICYYSGLFISHEDAKTMFSNMSLNELKTNSRYLVNYNSTHLLDVPSGNLAQFRSSLGHKVNHSFRPNSRFVHARSPRFGNVTAIESLTFIKRGSEVLISYGYQNISNPFLDWYK</sequence>
<reference evidence="2 3" key="1">
    <citation type="journal article" date="2018" name="Nat. Ecol. Evol.">
        <title>Genomic signatures of mitonuclear coevolution across populations of Tigriopus californicus.</title>
        <authorList>
            <person name="Barreto F.S."/>
            <person name="Watson E.T."/>
            <person name="Lima T.G."/>
            <person name="Willett C.S."/>
            <person name="Edmands S."/>
            <person name="Li W."/>
            <person name="Burton R.S."/>
        </authorList>
    </citation>
    <scope>NUCLEOTIDE SEQUENCE [LARGE SCALE GENOMIC DNA]</scope>
    <source>
        <strain evidence="2 3">San Diego</strain>
    </source>
</reference>
<dbReference type="InterPro" id="IPR001214">
    <property type="entry name" value="SET_dom"/>
</dbReference>
<dbReference type="Pfam" id="PF00856">
    <property type="entry name" value="SET"/>
    <property type="match status" value="1"/>
</dbReference>